<proteinExistence type="predicted"/>
<sequence>MAAASLDGRQSLFRKMVTEIMQERGKVHPVEQTEDGFEHIPLEVNCFWARLFAQHFLEDTVEEIRDDMLFFVFRQVTKGPRLDIQPHLEVFRRDSKNLPSLGEPTVDWEETVYLNLILQQYTYTLTCGVCIKEEGTLTVLRKYSQQVYASPSRRQMDRKAEVSHMAYPFIFFMIDNFEEVFDNFHLQEGQLFCVELVAAEKQGPFRSVTFLGSVRYDALKKVFENRASVTSKVARKMSMGLYQEGRSRLEFIRMRGPRARVTLKWQCDKMHPHTRVVLMMGSTLGGMKTMVVERLRLPIPAVVHGGFTSPGFTVSQPYTETSKSQGGSPVHKSNKDTIYQVRRYSATDRPPQILHGWFTGICRKP</sequence>
<dbReference type="EMBL" id="MRZV01000611">
    <property type="protein sequence ID" value="PIK46933.1"/>
    <property type="molecule type" value="Genomic_DNA"/>
</dbReference>
<evidence type="ECO:0000313" key="1">
    <source>
        <dbReference type="EMBL" id="PIK46933.1"/>
    </source>
</evidence>
<dbReference type="AlphaFoldDB" id="A0A2G8KG05"/>
<evidence type="ECO:0000313" key="2">
    <source>
        <dbReference type="Proteomes" id="UP000230750"/>
    </source>
</evidence>
<gene>
    <name evidence="1" type="ORF">BSL78_16193</name>
</gene>
<accession>A0A2G8KG05</accession>
<protein>
    <submittedName>
        <fullName evidence="1">Uncharacterized protein</fullName>
    </submittedName>
</protein>
<dbReference type="InterPro" id="IPR019141">
    <property type="entry name" value="DUF2045"/>
</dbReference>
<keyword evidence="2" id="KW-1185">Reference proteome</keyword>
<dbReference type="Proteomes" id="UP000230750">
    <property type="component" value="Unassembled WGS sequence"/>
</dbReference>
<dbReference type="OrthoDB" id="1906921at2759"/>
<comment type="caution">
    <text evidence="1">The sequence shown here is derived from an EMBL/GenBank/DDBJ whole genome shotgun (WGS) entry which is preliminary data.</text>
</comment>
<dbReference type="PANTHER" id="PTHR21477:SF13">
    <property type="entry name" value="KIAA0930"/>
    <property type="match status" value="1"/>
</dbReference>
<reference evidence="1 2" key="1">
    <citation type="journal article" date="2017" name="PLoS Biol.">
        <title>The sea cucumber genome provides insights into morphological evolution and visceral regeneration.</title>
        <authorList>
            <person name="Zhang X."/>
            <person name="Sun L."/>
            <person name="Yuan J."/>
            <person name="Sun Y."/>
            <person name="Gao Y."/>
            <person name="Zhang L."/>
            <person name="Li S."/>
            <person name="Dai H."/>
            <person name="Hamel J.F."/>
            <person name="Liu C."/>
            <person name="Yu Y."/>
            <person name="Liu S."/>
            <person name="Lin W."/>
            <person name="Guo K."/>
            <person name="Jin S."/>
            <person name="Xu P."/>
            <person name="Storey K.B."/>
            <person name="Huan P."/>
            <person name="Zhang T."/>
            <person name="Zhou Y."/>
            <person name="Zhang J."/>
            <person name="Lin C."/>
            <person name="Li X."/>
            <person name="Xing L."/>
            <person name="Huo D."/>
            <person name="Sun M."/>
            <person name="Wang L."/>
            <person name="Mercier A."/>
            <person name="Li F."/>
            <person name="Yang H."/>
            <person name="Xiang J."/>
        </authorList>
    </citation>
    <scope>NUCLEOTIDE SEQUENCE [LARGE SCALE GENOMIC DNA]</scope>
    <source>
        <strain evidence="1">Shaxun</strain>
        <tissue evidence="1">Muscle</tissue>
    </source>
</reference>
<organism evidence="1 2">
    <name type="scientific">Stichopus japonicus</name>
    <name type="common">Sea cucumber</name>
    <dbReference type="NCBI Taxonomy" id="307972"/>
    <lineage>
        <taxon>Eukaryota</taxon>
        <taxon>Metazoa</taxon>
        <taxon>Echinodermata</taxon>
        <taxon>Eleutherozoa</taxon>
        <taxon>Echinozoa</taxon>
        <taxon>Holothuroidea</taxon>
        <taxon>Aspidochirotacea</taxon>
        <taxon>Aspidochirotida</taxon>
        <taxon>Stichopodidae</taxon>
        <taxon>Apostichopus</taxon>
    </lineage>
</organism>
<dbReference type="PANTHER" id="PTHR21477">
    <property type="entry name" value="ZGC:172139"/>
    <property type="match status" value="1"/>
</dbReference>
<name>A0A2G8KG05_STIJA</name>
<dbReference type="Pfam" id="PF09741">
    <property type="entry name" value="DUF2045"/>
    <property type="match status" value="1"/>
</dbReference>